<organism evidence="2 3">
    <name type="scientific">Rhodanobacter humi</name>
    <dbReference type="NCBI Taxonomy" id="1888173"/>
    <lineage>
        <taxon>Bacteria</taxon>
        <taxon>Pseudomonadati</taxon>
        <taxon>Pseudomonadota</taxon>
        <taxon>Gammaproteobacteria</taxon>
        <taxon>Lysobacterales</taxon>
        <taxon>Rhodanobacteraceae</taxon>
        <taxon>Rhodanobacter</taxon>
    </lineage>
</organism>
<gene>
    <name evidence="2" type="ORF">AB7878_12820</name>
</gene>
<name>A0ABV4ASC2_9GAMM</name>
<dbReference type="Pfam" id="PF00561">
    <property type="entry name" value="Abhydrolase_1"/>
    <property type="match status" value="1"/>
</dbReference>
<dbReference type="Proteomes" id="UP001562159">
    <property type="component" value="Unassembled WGS sequence"/>
</dbReference>
<dbReference type="PANTHER" id="PTHR43194">
    <property type="entry name" value="HYDROLASE ALPHA/BETA FOLD FAMILY"/>
    <property type="match status" value="1"/>
</dbReference>
<dbReference type="InterPro" id="IPR029058">
    <property type="entry name" value="AB_hydrolase_fold"/>
</dbReference>
<dbReference type="GO" id="GO:0016787">
    <property type="term" value="F:hydrolase activity"/>
    <property type="evidence" value="ECO:0007669"/>
    <property type="project" value="UniProtKB-KW"/>
</dbReference>
<proteinExistence type="predicted"/>
<accession>A0ABV4ASC2</accession>
<keyword evidence="2" id="KW-0378">Hydrolase</keyword>
<dbReference type="InterPro" id="IPR000073">
    <property type="entry name" value="AB_hydrolase_1"/>
</dbReference>
<dbReference type="SUPFAM" id="SSF53474">
    <property type="entry name" value="alpha/beta-Hydrolases"/>
    <property type="match status" value="1"/>
</dbReference>
<comment type="caution">
    <text evidence="2">The sequence shown here is derived from an EMBL/GenBank/DDBJ whole genome shotgun (WGS) entry which is preliminary data.</text>
</comment>
<keyword evidence="3" id="KW-1185">Reference proteome</keyword>
<dbReference type="PANTHER" id="PTHR43194:SF2">
    <property type="entry name" value="PEROXISOMAL MEMBRANE PROTEIN LPX1"/>
    <property type="match status" value="1"/>
</dbReference>
<dbReference type="Gene3D" id="3.40.50.1820">
    <property type="entry name" value="alpha/beta hydrolase"/>
    <property type="match status" value="1"/>
</dbReference>
<evidence type="ECO:0000259" key="1">
    <source>
        <dbReference type="Pfam" id="PF00561"/>
    </source>
</evidence>
<dbReference type="InterPro" id="IPR050228">
    <property type="entry name" value="Carboxylesterase_BioH"/>
</dbReference>
<feature type="domain" description="AB hydrolase-1" evidence="1">
    <location>
        <begin position="28"/>
        <end position="267"/>
    </location>
</feature>
<sequence>MPASGTGYVATADGLRLAVETCGAADAPTLLFAHGFGQTRGAWGGTVAALAAQGCRCVSYDARGHGESGRLPDGADSKVGYHMQQFADDMLALARAQPEPPVLVGASMGGLLGLVAAGETRPPPFRALVLVDITPRWETKGVERILAFMQAHPDGFADYAEAAEQIASYLPHRTGRKSEEQLKPLLREGADGRLRWHWDPALLASGLVAESERYQPRLFAAAAQVDVPVLLLSGARSDVVSHATVAEFLQLVPHARHVEVAGATHMLAGDANDAFTREIASFIRTLDDAGARPGERIA</sequence>
<protein>
    <submittedName>
        <fullName evidence="2">Alpha/beta fold hydrolase</fullName>
    </submittedName>
</protein>
<evidence type="ECO:0000313" key="3">
    <source>
        <dbReference type="Proteomes" id="UP001562159"/>
    </source>
</evidence>
<reference evidence="2 3" key="1">
    <citation type="submission" date="2024-07" db="EMBL/GenBank/DDBJ databases">
        <title>Molecular mechanisms and environmental adaptations of flagellar loss and biofilm growth of Rhodanobacter under environmental stress.</title>
        <authorList>
            <person name="Chen M."/>
        </authorList>
    </citation>
    <scope>NUCLEOTIDE SEQUENCE [LARGE SCALE GENOMIC DNA]</scope>
    <source>
        <strain evidence="2 3">RS22</strain>
    </source>
</reference>
<dbReference type="EMBL" id="JBGBPY010000001">
    <property type="protein sequence ID" value="MEY2183302.1"/>
    <property type="molecule type" value="Genomic_DNA"/>
</dbReference>
<evidence type="ECO:0000313" key="2">
    <source>
        <dbReference type="EMBL" id="MEY2183302.1"/>
    </source>
</evidence>